<evidence type="ECO:0000313" key="2">
    <source>
        <dbReference type="EMBL" id="GHP04086.1"/>
    </source>
</evidence>
<reference evidence="2" key="1">
    <citation type="submission" date="2020-10" db="EMBL/GenBank/DDBJ databases">
        <title>Unveiling of a novel bifunctional photoreceptor, Dualchrome1, isolated from a cosmopolitan green alga.</title>
        <authorList>
            <person name="Suzuki S."/>
            <person name="Kawachi M."/>
        </authorList>
    </citation>
    <scope>NUCLEOTIDE SEQUENCE</scope>
    <source>
        <strain evidence="2">NIES 2893</strain>
    </source>
</reference>
<dbReference type="Proteomes" id="UP000660262">
    <property type="component" value="Unassembled WGS sequence"/>
</dbReference>
<dbReference type="OrthoDB" id="4311at2759"/>
<feature type="region of interest" description="Disordered" evidence="1">
    <location>
        <begin position="213"/>
        <end position="236"/>
    </location>
</feature>
<accession>A0A830H9U2</accession>
<sequence>MSSSSPSRLSPSRRTRALVVVGQRKTHIRRASTSKAAAATPTPTSTAATFDPSKPIVVDDALLTNEAMLAIVNQEVSDAHVNELAWSCLGYARNGYDLDTDDLTVKEMWDTAQVFPNWLKRFPEPPDFLGVKRDYRPEIDAPVKAACSALVRSIPAEHKQGLKQQLKELGWTGFTLDGLTPNKTRRAQVANWLIFFREELNGVPLEELIRRKQQRAEEEEKEQVERPTGTAKQGVV</sequence>
<comment type="caution">
    <text evidence="2">The sequence shown here is derived from an EMBL/GenBank/DDBJ whole genome shotgun (WGS) entry which is preliminary data.</text>
</comment>
<gene>
    <name evidence="2" type="ORF">PPROV_000284000</name>
</gene>
<evidence type="ECO:0000313" key="3">
    <source>
        <dbReference type="Proteomes" id="UP000660262"/>
    </source>
</evidence>
<organism evidence="2 3">
    <name type="scientific">Pycnococcus provasolii</name>
    <dbReference type="NCBI Taxonomy" id="41880"/>
    <lineage>
        <taxon>Eukaryota</taxon>
        <taxon>Viridiplantae</taxon>
        <taxon>Chlorophyta</taxon>
        <taxon>Pseudoscourfieldiophyceae</taxon>
        <taxon>Pseudoscourfieldiales</taxon>
        <taxon>Pycnococcaceae</taxon>
        <taxon>Pycnococcus</taxon>
    </lineage>
</organism>
<dbReference type="Pfam" id="PF08853">
    <property type="entry name" value="DUF1823"/>
    <property type="match status" value="1"/>
</dbReference>
<evidence type="ECO:0000256" key="1">
    <source>
        <dbReference type="SAM" id="MobiDB-lite"/>
    </source>
</evidence>
<keyword evidence="3" id="KW-1185">Reference proteome</keyword>
<proteinExistence type="predicted"/>
<name>A0A830H9U2_9CHLO</name>
<protein>
    <submittedName>
        <fullName evidence="2">Uncharacterized protein</fullName>
    </submittedName>
</protein>
<dbReference type="AlphaFoldDB" id="A0A830H9U2"/>
<dbReference type="Gene3D" id="1.10.418.90">
    <property type="entry name" value="Protein of unknown function DUF1823"/>
    <property type="match status" value="1"/>
</dbReference>
<dbReference type="InterPro" id="IPR014952">
    <property type="entry name" value="DUF1823"/>
</dbReference>
<dbReference type="EMBL" id="BNJQ01000007">
    <property type="protein sequence ID" value="GHP04086.1"/>
    <property type="molecule type" value="Genomic_DNA"/>
</dbReference>